<feature type="compositionally biased region" description="Basic and acidic residues" evidence="1">
    <location>
        <begin position="43"/>
        <end position="56"/>
    </location>
</feature>
<keyword evidence="4" id="KW-1185">Reference proteome</keyword>
<feature type="domain" description="HTH cro/C1-type" evidence="2">
    <location>
        <begin position="75"/>
        <end position="128"/>
    </location>
</feature>
<organism evidence="3 4">
    <name type="scientific">Streptomyces glaucosporus</name>
    <dbReference type="NCBI Taxonomy" id="284044"/>
    <lineage>
        <taxon>Bacteria</taxon>
        <taxon>Bacillati</taxon>
        <taxon>Actinomycetota</taxon>
        <taxon>Actinomycetes</taxon>
        <taxon>Kitasatosporales</taxon>
        <taxon>Streptomycetaceae</taxon>
        <taxon>Streptomyces</taxon>
    </lineage>
</organism>
<feature type="region of interest" description="Disordered" evidence="1">
    <location>
        <begin position="1"/>
        <end position="64"/>
    </location>
</feature>
<evidence type="ECO:0000259" key="2">
    <source>
        <dbReference type="PROSITE" id="PS50943"/>
    </source>
</evidence>
<accession>A0ABP5W1U9</accession>
<dbReference type="InterPro" id="IPR010982">
    <property type="entry name" value="Lambda_DNA-bd_dom_sf"/>
</dbReference>
<dbReference type="Proteomes" id="UP001500058">
    <property type="component" value="Unassembled WGS sequence"/>
</dbReference>
<dbReference type="Gene3D" id="1.10.260.40">
    <property type="entry name" value="lambda repressor-like DNA-binding domains"/>
    <property type="match status" value="1"/>
</dbReference>
<proteinExistence type="predicted"/>
<protein>
    <submittedName>
        <fullName evidence="3">Helix-turn-helix transcriptional regulator</fullName>
    </submittedName>
</protein>
<sequence>MLQALAPSDGGRHATAAARPERAVRVGGSRRTSTPAPPARWAGHGERDTYEGEHMAHGSGEPEPSEGLKAFGAVLKVFRERAALTQGELSERVNYSPHLVGSIEQGRRMPPDDFVEQAEEALDAFGALRAAARHIARRRGLASWFRLWARLEAAAVSLCTYECRVVPGLLQTEEYARAVMLNVPPPPTEEELEERIAARLDRQKLLRREPPIAFSFIVEEAVLLRRTGGDEVTREQLDHLIQCAELWNVELQIMPLRQPYHAGSDGPMQLVETQEHKWLGYSEGQQTGQLVGEPKDVSLMQMRYARMRSQALSPADSVDLLKRMRGAL</sequence>
<dbReference type="InterPro" id="IPR043917">
    <property type="entry name" value="DUF5753"/>
</dbReference>
<dbReference type="InterPro" id="IPR001387">
    <property type="entry name" value="Cro/C1-type_HTH"/>
</dbReference>
<dbReference type="Pfam" id="PF13560">
    <property type="entry name" value="HTH_31"/>
    <property type="match status" value="1"/>
</dbReference>
<evidence type="ECO:0000313" key="4">
    <source>
        <dbReference type="Proteomes" id="UP001500058"/>
    </source>
</evidence>
<name>A0ABP5W1U9_9ACTN</name>
<evidence type="ECO:0000256" key="1">
    <source>
        <dbReference type="SAM" id="MobiDB-lite"/>
    </source>
</evidence>
<evidence type="ECO:0000313" key="3">
    <source>
        <dbReference type="EMBL" id="GAA2415941.1"/>
    </source>
</evidence>
<dbReference type="Pfam" id="PF19054">
    <property type="entry name" value="DUF5753"/>
    <property type="match status" value="1"/>
</dbReference>
<reference evidence="4" key="1">
    <citation type="journal article" date="2019" name="Int. J. Syst. Evol. Microbiol.">
        <title>The Global Catalogue of Microorganisms (GCM) 10K type strain sequencing project: providing services to taxonomists for standard genome sequencing and annotation.</title>
        <authorList>
            <consortium name="The Broad Institute Genomics Platform"/>
            <consortium name="The Broad Institute Genome Sequencing Center for Infectious Disease"/>
            <person name="Wu L."/>
            <person name="Ma J."/>
        </authorList>
    </citation>
    <scope>NUCLEOTIDE SEQUENCE [LARGE SCALE GENOMIC DNA]</scope>
    <source>
        <strain evidence="4">JCM 6921</strain>
    </source>
</reference>
<dbReference type="EMBL" id="BAAATJ010000035">
    <property type="protein sequence ID" value="GAA2415941.1"/>
    <property type="molecule type" value="Genomic_DNA"/>
</dbReference>
<dbReference type="SUPFAM" id="SSF47413">
    <property type="entry name" value="lambda repressor-like DNA-binding domains"/>
    <property type="match status" value="1"/>
</dbReference>
<dbReference type="PROSITE" id="PS50943">
    <property type="entry name" value="HTH_CROC1"/>
    <property type="match status" value="1"/>
</dbReference>
<gene>
    <name evidence="3" type="ORF">GCM10010420_52600</name>
</gene>
<comment type="caution">
    <text evidence="3">The sequence shown here is derived from an EMBL/GenBank/DDBJ whole genome shotgun (WGS) entry which is preliminary data.</text>
</comment>
<dbReference type="SMART" id="SM00530">
    <property type="entry name" value="HTH_XRE"/>
    <property type="match status" value="1"/>
</dbReference>
<dbReference type="CDD" id="cd00093">
    <property type="entry name" value="HTH_XRE"/>
    <property type="match status" value="1"/>
</dbReference>